<dbReference type="Pfam" id="PF01208">
    <property type="entry name" value="URO-D"/>
    <property type="match status" value="1"/>
</dbReference>
<feature type="domain" description="Uroporphyrinogen decarboxylase (URO-D)" evidence="1">
    <location>
        <begin position="29"/>
        <end position="334"/>
    </location>
</feature>
<dbReference type="GO" id="GO:0004853">
    <property type="term" value="F:uroporphyrinogen decarboxylase activity"/>
    <property type="evidence" value="ECO:0007669"/>
    <property type="project" value="InterPro"/>
</dbReference>
<dbReference type="InterPro" id="IPR038071">
    <property type="entry name" value="UROD/MetE-like_sf"/>
</dbReference>
<evidence type="ECO:0000259" key="1">
    <source>
        <dbReference type="Pfam" id="PF01208"/>
    </source>
</evidence>
<dbReference type="OrthoDB" id="7375127at2"/>
<dbReference type="AlphaFoldDB" id="A0A0M4FJ15"/>
<dbReference type="PANTHER" id="PTHR47099">
    <property type="entry name" value="METHYLCOBAMIDE:COM METHYLTRANSFERASE MTBA"/>
    <property type="match status" value="1"/>
</dbReference>
<dbReference type="Proteomes" id="UP000067625">
    <property type="component" value="Chromosome"/>
</dbReference>
<reference evidence="2 3" key="2">
    <citation type="journal article" date="2016" name="Int. J. Syst. Evol. Microbiol.">
        <title>Bacillus gobiensis sp. nov., isolated from a soil sample.</title>
        <authorList>
            <person name="Liu B."/>
            <person name="Liu G.H."/>
            <person name="Cetin S."/>
            <person name="Schumann P."/>
            <person name="Pan Z.Z."/>
            <person name="Chen Q.Q."/>
        </authorList>
    </citation>
    <scope>NUCLEOTIDE SEQUENCE [LARGE SCALE GENOMIC DNA]</scope>
    <source>
        <strain evidence="2 3">FJAT-4402</strain>
    </source>
</reference>
<dbReference type="Gene3D" id="3.20.20.210">
    <property type="match status" value="1"/>
</dbReference>
<gene>
    <name evidence="2" type="ORF">AM592_16505</name>
</gene>
<dbReference type="InterPro" id="IPR000257">
    <property type="entry name" value="Uroporphyrinogen_deCOase"/>
</dbReference>
<organism evidence="2 3">
    <name type="scientific">Bacillus gobiensis</name>
    <dbReference type="NCBI Taxonomy" id="1441095"/>
    <lineage>
        <taxon>Bacteria</taxon>
        <taxon>Bacillati</taxon>
        <taxon>Bacillota</taxon>
        <taxon>Bacilli</taxon>
        <taxon>Bacillales</taxon>
        <taxon>Bacillaceae</taxon>
        <taxon>Bacillus</taxon>
    </lineage>
</organism>
<dbReference type="EMBL" id="CP012600">
    <property type="protein sequence ID" value="ALC82999.1"/>
    <property type="molecule type" value="Genomic_DNA"/>
</dbReference>
<keyword evidence="3" id="KW-1185">Reference proteome</keyword>
<dbReference type="RefSeq" id="WP_053604825.1">
    <property type="nucleotide sequence ID" value="NZ_CP012600.1"/>
</dbReference>
<accession>A0A0M4FJ15</accession>
<dbReference type="GO" id="GO:0006779">
    <property type="term" value="P:porphyrin-containing compound biosynthetic process"/>
    <property type="evidence" value="ECO:0007669"/>
    <property type="project" value="InterPro"/>
</dbReference>
<dbReference type="STRING" id="1441095.AM592_16505"/>
<reference evidence="3" key="1">
    <citation type="submission" date="2015-08" db="EMBL/GenBank/DDBJ databases">
        <title>Genome sequencing project for genomic taxonomy and phylogenomics of Bacillus-like bacteria.</title>
        <authorList>
            <person name="Liu B."/>
            <person name="Wang J."/>
            <person name="Zhu Y."/>
            <person name="Liu G."/>
            <person name="Chen Q."/>
            <person name="Chen Z."/>
            <person name="Lan J."/>
            <person name="Che J."/>
            <person name="Ge C."/>
            <person name="Shi H."/>
            <person name="Pan Z."/>
            <person name="Liu X."/>
        </authorList>
    </citation>
    <scope>NUCLEOTIDE SEQUENCE [LARGE SCALE GENOMIC DNA]</scope>
    <source>
        <strain evidence="3">FJAT-4402</strain>
    </source>
</reference>
<dbReference type="PANTHER" id="PTHR47099:SF1">
    <property type="entry name" value="METHYLCOBAMIDE:COM METHYLTRANSFERASE MTBA"/>
    <property type="match status" value="1"/>
</dbReference>
<evidence type="ECO:0000313" key="3">
    <source>
        <dbReference type="Proteomes" id="UP000067625"/>
    </source>
</evidence>
<dbReference type="InterPro" id="IPR052024">
    <property type="entry name" value="Methanogen_methyltrans"/>
</dbReference>
<dbReference type="SUPFAM" id="SSF51726">
    <property type="entry name" value="UROD/MetE-like"/>
    <property type="match status" value="1"/>
</dbReference>
<proteinExistence type="predicted"/>
<sequence length="344" mass="38669">MSEWTKKDRFDAILTGELADRPMVSGWRHFIDKEQTADDLAETTVAFTKKFDWDWVKINPRAAYLAEIWGNTYDFQEYRSVFPKQTSTVVPAASRVWDIQEKKAAHSAPLAEQLQAVKQIREGLPNTPLIQTIFSPLSILLFLTGQSAYFNSETIFGIEKPVQIETLITEQRAGVHHALHAIALTLADYITELRSAGTDGIFYAVTGTAHPGLFDEATFNEFSRPYDSIVLDAARYGKRVLHTCGPYSHPERFNDYEIEGISWDTKAMGNHDLDASLKATKIGGVDHTLFATNEISRIQEQAESALRVMADKPFCLAPNCSIPVNVTDEALLQFKNFIVEKETM</sequence>
<name>A0A0M4FJ15_9BACI</name>
<evidence type="ECO:0000313" key="2">
    <source>
        <dbReference type="EMBL" id="ALC82999.1"/>
    </source>
</evidence>
<protein>
    <submittedName>
        <fullName evidence="2">Uroporphyrinogen-III decarboxylase</fullName>
    </submittedName>
</protein>
<dbReference type="PATRIC" id="fig|1441095.3.peg.3651"/>